<evidence type="ECO:0000313" key="2">
    <source>
        <dbReference type="Proteomes" id="UP000007797"/>
    </source>
</evidence>
<organism evidence="1 2">
    <name type="scientific">Cavenderia fasciculata</name>
    <name type="common">Slime mold</name>
    <name type="synonym">Dictyostelium fasciculatum</name>
    <dbReference type="NCBI Taxonomy" id="261658"/>
    <lineage>
        <taxon>Eukaryota</taxon>
        <taxon>Amoebozoa</taxon>
        <taxon>Evosea</taxon>
        <taxon>Eumycetozoa</taxon>
        <taxon>Dictyostelia</taxon>
        <taxon>Acytosteliales</taxon>
        <taxon>Cavenderiaceae</taxon>
        <taxon>Cavenderia</taxon>
    </lineage>
</organism>
<dbReference type="RefSeq" id="XP_004351776.1">
    <property type="nucleotide sequence ID" value="XM_004351724.1"/>
</dbReference>
<proteinExistence type="predicted"/>
<protein>
    <submittedName>
        <fullName evidence="1">Uncharacterized protein</fullName>
    </submittedName>
</protein>
<dbReference type="GeneID" id="14867474"/>
<sequence length="780" mass="90158">MYQQQQPKHLQAIKEVLFHNKYLFLKILKYIRRDVMVRGALVPPPPPTIINHDFVKGAALVEPPKRYLELTYSVSFLVNNKYYGTLIDIIKCNRLASDALSVGGHLAQVDDHNAMKRLIDLLYQPFKSHFTINIKNTVTKDLEKIKNFLYLLVSHHGNIKVWRVVCDFINTNGLVQDKGKSSKKEKSNITSIMQLMFANRSDGYFAEILRQAVLFNRLDIVVDIVQDVGADRIIKYYTNPLKRMFLPKNQVLEFKPELADPETLTYLYNTFGDTLFSTILFPTTTMTMTALLMTYNIDIIQKNLHRFSHNKEEFYKSFKVTLNHFFTFVVGNQYIQESIGNSRIKSLYDCSLVIMNHLHFDLTLIHKTASHLFPPSTTTMVTEWYQVIVLFELFQLTIDIYSMDRDILCRMVSQFGNSQNCNQNIANYMVDKCGFNSVCKSGSLLLVSLAYQYVQLRVLVTPASSSNFHLISLSSNDLQVLQFLFPIVKDQLHSSSSSSSFNQYNNELYYENQYCINDRIAKGKPQWDVIDYLALESDSSCRFIVSGASITRLLWNGSFAAVDKLIGDDGLIANYIIPSQEVDVNSARMAKYFKREQIIPNFGDNIKKNLELVSYMINVYENQLPLPVFNIMLKYAVYCGDMNTIDRIWGYSNQFIDQQQNNQQPIMVQLDPLIKELKLSTIFELVERSIPLYISSPDSWKIVGQYGHVSWIEDLLLKYTIPHQSNNGEPCDTTIKSEYITKLLDGLKYNTDHKDSIIGYLWEHEKFDNHKSKIKLFMSK</sequence>
<name>F4Q8N7_CACFS</name>
<accession>F4Q8N7</accession>
<evidence type="ECO:0000313" key="1">
    <source>
        <dbReference type="EMBL" id="EGG15056.1"/>
    </source>
</evidence>
<keyword evidence="2" id="KW-1185">Reference proteome</keyword>
<dbReference type="Proteomes" id="UP000007797">
    <property type="component" value="Unassembled WGS sequence"/>
</dbReference>
<dbReference type="EMBL" id="GL883026">
    <property type="protein sequence ID" value="EGG15056.1"/>
    <property type="molecule type" value="Genomic_DNA"/>
</dbReference>
<reference evidence="2" key="1">
    <citation type="journal article" date="2011" name="Genome Res.">
        <title>Phylogeny-wide analysis of social amoeba genomes highlights ancient origins for complex intercellular communication.</title>
        <authorList>
            <person name="Heidel A.J."/>
            <person name="Lawal H.M."/>
            <person name="Felder M."/>
            <person name="Schilde C."/>
            <person name="Helps N.R."/>
            <person name="Tunggal B."/>
            <person name="Rivero F."/>
            <person name="John U."/>
            <person name="Schleicher M."/>
            <person name="Eichinger L."/>
            <person name="Platzer M."/>
            <person name="Noegel A.A."/>
            <person name="Schaap P."/>
            <person name="Gloeckner G."/>
        </authorList>
    </citation>
    <scope>NUCLEOTIDE SEQUENCE [LARGE SCALE GENOMIC DNA]</scope>
    <source>
        <strain evidence="2">SH3</strain>
    </source>
</reference>
<dbReference type="AlphaFoldDB" id="F4Q8N7"/>
<gene>
    <name evidence="1" type="ORF">DFA_09879</name>
</gene>
<dbReference type="KEGG" id="dfa:DFA_09879"/>